<evidence type="ECO:0000256" key="2">
    <source>
        <dbReference type="ARBA" id="ARBA00022448"/>
    </source>
</evidence>
<dbReference type="NCBIfam" id="TIGR00933">
    <property type="entry name" value="2a38"/>
    <property type="match status" value="1"/>
</dbReference>
<dbReference type="AlphaFoldDB" id="A0A9E8LX33"/>
<sequence>MNSFISRILLHLNLNPTRKLALSFLIMILVGAFLLKLPISHEHSITWSDAFFTATSATTVTGLSVVDTGSSFTVFGQVVIMLLIQLGGTGTMVFAVFLLIMFGKKIGLKERLLIQNSLNQNHIGGIVQLVRSLLLYTFIIEGIGLIFLAFRWVPEYGWKTGLYYSLFHSVSAFNNAGFSLWKDNLSAYVGDPIVNIVISTLFIIGGIGFIVVKDIWKKRSFHKLSLHSKLMIVGTFLMNVVATIMIFFLEYGNADTFGNLSISEKWFGSYFQAVTTRTAGFNTLDIGQMTPASLFLMMGLMFIGAGSASTAGGIKLTTFIILIFSMITYLTYKKETVLYHRAIKRATIFRSLSIVTISLLLIFSGIFILTVTEKQPFIQIAFEVFSAFGTVGLSTGITAELSIIGKLVMIVMMYIGRIGPLTFAFLFTKKINTPLRYPEEEVFTG</sequence>
<keyword evidence="2" id="KW-0813">Transport</keyword>
<feature type="transmembrane region" description="Helical" evidence="10">
    <location>
        <begin position="348"/>
        <end position="371"/>
    </location>
</feature>
<feature type="transmembrane region" description="Helical" evidence="10">
    <location>
        <begin position="123"/>
        <end position="150"/>
    </location>
</feature>
<comment type="subcellular location">
    <subcellularLocation>
        <location evidence="1">Cell membrane</location>
        <topology evidence="1">Multi-pass membrane protein</topology>
    </subcellularLocation>
</comment>
<proteinExistence type="predicted"/>
<dbReference type="KEGG" id="faf:OE104_07695"/>
<feature type="transmembrane region" description="Helical" evidence="10">
    <location>
        <begin position="193"/>
        <end position="216"/>
    </location>
</feature>
<keyword evidence="4" id="KW-0633">Potassium transport</keyword>
<keyword evidence="9 10" id="KW-0472">Membrane</keyword>
<evidence type="ECO:0000256" key="3">
    <source>
        <dbReference type="ARBA" id="ARBA00022475"/>
    </source>
</evidence>
<protein>
    <submittedName>
        <fullName evidence="11">TrkH family potassium uptake protein</fullName>
    </submittedName>
</protein>
<dbReference type="GO" id="GO:0005886">
    <property type="term" value="C:plasma membrane"/>
    <property type="evidence" value="ECO:0007669"/>
    <property type="project" value="UniProtKB-SubCell"/>
</dbReference>
<evidence type="ECO:0000256" key="8">
    <source>
        <dbReference type="ARBA" id="ARBA00023065"/>
    </source>
</evidence>
<feature type="transmembrane region" description="Helical" evidence="10">
    <location>
        <begin position="78"/>
        <end position="103"/>
    </location>
</feature>
<dbReference type="RefSeq" id="WP_275418988.1">
    <property type="nucleotide sequence ID" value="NZ_CP106878.1"/>
</dbReference>
<name>A0A9E8LX33_9BACI</name>
<accession>A0A9E8LX33</accession>
<reference evidence="11" key="1">
    <citation type="submission" date="2022-09" db="EMBL/GenBank/DDBJ databases">
        <title>Complete Genomes of Fervidibacillus albus and Fervidibacillus halotolerans isolated from tidal flat sediments.</title>
        <authorList>
            <person name="Kwon K.K."/>
            <person name="Yang S.-H."/>
            <person name="Park M.J."/>
            <person name="Oh H.-M."/>
        </authorList>
    </citation>
    <scope>NUCLEOTIDE SEQUENCE</scope>
    <source>
        <strain evidence="11">MEBiC13591</strain>
    </source>
</reference>
<dbReference type="Pfam" id="PF02386">
    <property type="entry name" value="TrkH"/>
    <property type="match status" value="1"/>
</dbReference>
<feature type="transmembrane region" description="Helical" evidence="10">
    <location>
        <begin position="294"/>
        <end position="327"/>
    </location>
</feature>
<gene>
    <name evidence="11" type="ORF">OE104_07695</name>
</gene>
<dbReference type="PANTHER" id="PTHR32024:SF1">
    <property type="entry name" value="KTR SYSTEM POTASSIUM UPTAKE PROTEIN B"/>
    <property type="match status" value="1"/>
</dbReference>
<keyword evidence="7 10" id="KW-1133">Transmembrane helix</keyword>
<feature type="transmembrane region" description="Helical" evidence="10">
    <location>
        <begin position="228"/>
        <end position="249"/>
    </location>
</feature>
<evidence type="ECO:0000313" key="11">
    <source>
        <dbReference type="EMBL" id="WAA11164.1"/>
    </source>
</evidence>
<evidence type="ECO:0000256" key="5">
    <source>
        <dbReference type="ARBA" id="ARBA00022692"/>
    </source>
</evidence>
<keyword evidence="12" id="KW-1185">Reference proteome</keyword>
<feature type="transmembrane region" description="Helical" evidence="10">
    <location>
        <begin position="407"/>
        <end position="427"/>
    </location>
</feature>
<feature type="transmembrane region" description="Helical" evidence="10">
    <location>
        <begin position="377"/>
        <end position="395"/>
    </location>
</feature>
<dbReference type="Proteomes" id="UP001164718">
    <property type="component" value="Chromosome"/>
</dbReference>
<keyword evidence="8" id="KW-0406">Ion transport</keyword>
<dbReference type="InterPro" id="IPR004772">
    <property type="entry name" value="TrkH"/>
</dbReference>
<organism evidence="11 12">
    <name type="scientific">Fervidibacillus albus</name>
    <dbReference type="NCBI Taxonomy" id="2980026"/>
    <lineage>
        <taxon>Bacteria</taxon>
        <taxon>Bacillati</taxon>
        <taxon>Bacillota</taxon>
        <taxon>Bacilli</taxon>
        <taxon>Bacillales</taxon>
        <taxon>Bacillaceae</taxon>
        <taxon>Fervidibacillus</taxon>
    </lineage>
</organism>
<evidence type="ECO:0000256" key="10">
    <source>
        <dbReference type="SAM" id="Phobius"/>
    </source>
</evidence>
<dbReference type="InterPro" id="IPR003445">
    <property type="entry name" value="Cat_transpt"/>
</dbReference>
<keyword evidence="3" id="KW-1003">Cell membrane</keyword>
<evidence type="ECO:0000256" key="4">
    <source>
        <dbReference type="ARBA" id="ARBA00022538"/>
    </source>
</evidence>
<dbReference type="PANTHER" id="PTHR32024">
    <property type="entry name" value="TRK SYSTEM POTASSIUM UPTAKE PROTEIN TRKG-RELATED"/>
    <property type="match status" value="1"/>
</dbReference>
<feature type="transmembrane region" description="Helical" evidence="10">
    <location>
        <begin position="20"/>
        <end position="39"/>
    </location>
</feature>
<evidence type="ECO:0000256" key="1">
    <source>
        <dbReference type="ARBA" id="ARBA00004651"/>
    </source>
</evidence>
<keyword evidence="5 10" id="KW-0812">Transmembrane</keyword>
<evidence type="ECO:0000256" key="7">
    <source>
        <dbReference type="ARBA" id="ARBA00022989"/>
    </source>
</evidence>
<evidence type="ECO:0000313" key="12">
    <source>
        <dbReference type="Proteomes" id="UP001164718"/>
    </source>
</evidence>
<evidence type="ECO:0000256" key="9">
    <source>
        <dbReference type="ARBA" id="ARBA00023136"/>
    </source>
</evidence>
<dbReference type="EMBL" id="CP106878">
    <property type="protein sequence ID" value="WAA11164.1"/>
    <property type="molecule type" value="Genomic_DNA"/>
</dbReference>
<evidence type="ECO:0000256" key="6">
    <source>
        <dbReference type="ARBA" id="ARBA00022958"/>
    </source>
</evidence>
<dbReference type="GO" id="GO:0015379">
    <property type="term" value="F:potassium:chloride symporter activity"/>
    <property type="evidence" value="ECO:0007669"/>
    <property type="project" value="InterPro"/>
</dbReference>
<keyword evidence="6" id="KW-0630">Potassium</keyword>